<dbReference type="PANTHER" id="PTHR38436">
    <property type="entry name" value="POLYKETIDE CYCLASE SNOAL-LIKE DOMAIN"/>
    <property type="match status" value="1"/>
</dbReference>
<dbReference type="Gene3D" id="3.10.450.50">
    <property type="match status" value="1"/>
</dbReference>
<evidence type="ECO:0000313" key="1">
    <source>
        <dbReference type="EMBL" id="QGZ66238.1"/>
    </source>
</evidence>
<proteinExistence type="predicted"/>
<gene>
    <name evidence="1" type="ORF">FAZ98_31030</name>
</gene>
<dbReference type="RefSeq" id="WP_158957468.1">
    <property type="nucleotide sequence ID" value="NZ_CP046916.1"/>
</dbReference>
<dbReference type="GO" id="GO:0030638">
    <property type="term" value="P:polyketide metabolic process"/>
    <property type="evidence" value="ECO:0007669"/>
    <property type="project" value="InterPro"/>
</dbReference>
<protein>
    <submittedName>
        <fullName evidence="1">Ester cyclase</fullName>
    </submittedName>
</protein>
<dbReference type="KEGG" id="pacs:FAZ98_31030"/>
<accession>A0A7Z2GQR0</accession>
<dbReference type="Pfam" id="PF07366">
    <property type="entry name" value="SnoaL"/>
    <property type="match status" value="1"/>
</dbReference>
<dbReference type="EMBL" id="CP046916">
    <property type="protein sequence ID" value="QGZ66238.1"/>
    <property type="molecule type" value="Genomic_DNA"/>
</dbReference>
<dbReference type="InterPro" id="IPR032710">
    <property type="entry name" value="NTF2-like_dom_sf"/>
</dbReference>
<evidence type="ECO:0000313" key="2">
    <source>
        <dbReference type="Proteomes" id="UP000433577"/>
    </source>
</evidence>
<dbReference type="SUPFAM" id="SSF54427">
    <property type="entry name" value="NTF2-like"/>
    <property type="match status" value="1"/>
</dbReference>
<sequence length="132" mass="15000">MNLTNAAGLRALYRDYLACLNRRDWDALGQFVSDTVAHNARPFGLAGYRAMLENDVREIPDLHFEIELLSVEPPLLASRLRFDCTPRGTFFGLPINGRRVRFAENVFYRFENAKIVEVWSVIDTAAIAAQLP</sequence>
<name>A0A7Z2GQR0_9BURK</name>
<keyword evidence="2" id="KW-1185">Reference proteome</keyword>
<dbReference type="PANTHER" id="PTHR38436:SF1">
    <property type="entry name" value="ESTER CYCLASE"/>
    <property type="match status" value="1"/>
</dbReference>
<reference evidence="1 2" key="1">
    <citation type="submission" date="2019-12" db="EMBL/GenBank/DDBJ databases">
        <title>Paraburkholderia acidiphila 7Q-K02 sp. nov and Paraburkholderia acidisoli DHF22 sp. nov., two strains isolated from forest soil.</title>
        <authorList>
            <person name="Gao Z."/>
            <person name="Qiu L."/>
        </authorList>
    </citation>
    <scope>NUCLEOTIDE SEQUENCE [LARGE SCALE GENOMIC DNA]</scope>
    <source>
        <strain evidence="1 2">DHF22</strain>
    </source>
</reference>
<dbReference type="InterPro" id="IPR009959">
    <property type="entry name" value="Cyclase_SnoaL-like"/>
</dbReference>
<dbReference type="OrthoDB" id="9810441at2"/>
<dbReference type="Proteomes" id="UP000433577">
    <property type="component" value="Chromosome 4"/>
</dbReference>
<organism evidence="1 2">
    <name type="scientific">Paraburkholderia acidisoli</name>
    <dbReference type="NCBI Taxonomy" id="2571748"/>
    <lineage>
        <taxon>Bacteria</taxon>
        <taxon>Pseudomonadati</taxon>
        <taxon>Pseudomonadota</taxon>
        <taxon>Betaproteobacteria</taxon>
        <taxon>Burkholderiales</taxon>
        <taxon>Burkholderiaceae</taxon>
        <taxon>Paraburkholderia</taxon>
    </lineage>
</organism>
<dbReference type="AlphaFoldDB" id="A0A7Z2GQR0"/>